<dbReference type="Pfam" id="PF00271">
    <property type="entry name" value="Helicase_C"/>
    <property type="match status" value="1"/>
</dbReference>
<dbReference type="GO" id="GO:0015616">
    <property type="term" value="F:DNA translocase activity"/>
    <property type="evidence" value="ECO:0007669"/>
    <property type="project" value="TreeGrafter"/>
</dbReference>
<keyword evidence="8" id="KW-1185">Reference proteome</keyword>
<dbReference type="PANTHER" id="PTHR45629">
    <property type="entry name" value="SNF2/RAD54 FAMILY MEMBER"/>
    <property type="match status" value="1"/>
</dbReference>
<dbReference type="InterPro" id="IPR027417">
    <property type="entry name" value="P-loop_NTPase"/>
</dbReference>
<feature type="domain" description="Helicase C-terminal" evidence="7">
    <location>
        <begin position="672"/>
        <end position="836"/>
    </location>
</feature>
<protein>
    <submittedName>
        <fullName evidence="9">DNA repair and recombination protein RAD54B</fullName>
    </submittedName>
</protein>
<evidence type="ECO:0000313" key="8">
    <source>
        <dbReference type="Proteomes" id="UP000192220"/>
    </source>
</evidence>
<dbReference type="PANTHER" id="PTHR45629:SF7">
    <property type="entry name" value="DNA EXCISION REPAIR PROTEIN ERCC-6-RELATED"/>
    <property type="match status" value="1"/>
</dbReference>
<organism evidence="8 9">
    <name type="scientific">Austrofundulus limnaeus</name>
    <name type="common">Annual killifish</name>
    <dbReference type="NCBI Taxonomy" id="52670"/>
    <lineage>
        <taxon>Eukaryota</taxon>
        <taxon>Metazoa</taxon>
        <taxon>Chordata</taxon>
        <taxon>Craniata</taxon>
        <taxon>Vertebrata</taxon>
        <taxon>Euteleostomi</taxon>
        <taxon>Actinopterygii</taxon>
        <taxon>Neopterygii</taxon>
        <taxon>Teleostei</taxon>
        <taxon>Neoteleostei</taxon>
        <taxon>Acanthomorphata</taxon>
        <taxon>Ovalentaria</taxon>
        <taxon>Atherinomorphae</taxon>
        <taxon>Cyprinodontiformes</taxon>
        <taxon>Rivulidae</taxon>
        <taxon>Austrofundulus</taxon>
    </lineage>
</organism>
<keyword evidence="2" id="KW-0378">Hydrolase</keyword>
<dbReference type="InterPro" id="IPR000330">
    <property type="entry name" value="SNF2_N"/>
</dbReference>
<dbReference type="GO" id="GO:0004386">
    <property type="term" value="F:helicase activity"/>
    <property type="evidence" value="ECO:0007669"/>
    <property type="project" value="UniProtKB-KW"/>
</dbReference>
<dbReference type="SMART" id="SM00487">
    <property type="entry name" value="DEXDc"/>
    <property type="match status" value="1"/>
</dbReference>
<dbReference type="Gene3D" id="3.40.50.300">
    <property type="entry name" value="P-loop containing nucleotide triphosphate hydrolases"/>
    <property type="match status" value="1"/>
</dbReference>
<dbReference type="InterPro" id="IPR038718">
    <property type="entry name" value="SNF2-like_sf"/>
</dbReference>
<evidence type="ECO:0000256" key="2">
    <source>
        <dbReference type="ARBA" id="ARBA00022801"/>
    </source>
</evidence>
<feature type="compositionally biased region" description="Polar residues" evidence="5">
    <location>
        <begin position="1"/>
        <end position="11"/>
    </location>
</feature>
<evidence type="ECO:0000256" key="1">
    <source>
        <dbReference type="ARBA" id="ARBA00022741"/>
    </source>
</evidence>
<dbReference type="Gene3D" id="1.20.120.850">
    <property type="entry name" value="SWI2/SNF2 ATPases, N-terminal domain"/>
    <property type="match status" value="1"/>
</dbReference>
<evidence type="ECO:0000256" key="3">
    <source>
        <dbReference type="ARBA" id="ARBA00022806"/>
    </source>
</evidence>
<dbReference type="GO" id="GO:0007131">
    <property type="term" value="P:reciprocal meiotic recombination"/>
    <property type="evidence" value="ECO:0007669"/>
    <property type="project" value="TreeGrafter"/>
</dbReference>
<evidence type="ECO:0000259" key="6">
    <source>
        <dbReference type="PROSITE" id="PS51192"/>
    </source>
</evidence>
<dbReference type="Proteomes" id="UP000192220">
    <property type="component" value="Unplaced"/>
</dbReference>
<dbReference type="InterPro" id="IPR001650">
    <property type="entry name" value="Helicase_C-like"/>
</dbReference>
<dbReference type="FunFam" id="3.40.50.300:FF:000332">
    <property type="entry name" value="DNA repair and recombination protein RAD54-like"/>
    <property type="match status" value="1"/>
</dbReference>
<dbReference type="GO" id="GO:0005634">
    <property type="term" value="C:nucleus"/>
    <property type="evidence" value="ECO:0007669"/>
    <property type="project" value="TreeGrafter"/>
</dbReference>
<dbReference type="KEGG" id="alim:106522574"/>
<dbReference type="InterPro" id="IPR050496">
    <property type="entry name" value="SNF2_RAD54_helicase_repair"/>
</dbReference>
<feature type="domain" description="Helicase ATP-binding" evidence="6">
    <location>
        <begin position="343"/>
        <end position="510"/>
    </location>
</feature>
<dbReference type="GO" id="GO:0016787">
    <property type="term" value="F:hydrolase activity"/>
    <property type="evidence" value="ECO:0007669"/>
    <property type="project" value="UniProtKB-KW"/>
</dbReference>
<dbReference type="InterPro" id="IPR014001">
    <property type="entry name" value="Helicase_ATP-bd"/>
</dbReference>
<dbReference type="Gene3D" id="3.40.50.10810">
    <property type="entry name" value="Tandem AAA-ATPase domain"/>
    <property type="match status" value="1"/>
</dbReference>
<feature type="region of interest" description="Disordered" evidence="5">
    <location>
        <begin position="1"/>
        <end position="141"/>
    </location>
</feature>
<name>A0A2I4BTP1_AUSLI</name>
<evidence type="ECO:0000313" key="9">
    <source>
        <dbReference type="RefSeq" id="XP_013871084.1"/>
    </source>
</evidence>
<dbReference type="InParanoid" id="A0A2I4BTP1"/>
<evidence type="ECO:0000259" key="7">
    <source>
        <dbReference type="PROSITE" id="PS51194"/>
    </source>
</evidence>
<keyword evidence="1" id="KW-0547">Nucleotide-binding</keyword>
<dbReference type="RefSeq" id="XP_013871084.1">
    <property type="nucleotide sequence ID" value="XM_014015630.1"/>
</dbReference>
<accession>A0A2I4BTP1</accession>
<feature type="region of interest" description="Disordered" evidence="5">
    <location>
        <begin position="237"/>
        <end position="279"/>
    </location>
</feature>
<evidence type="ECO:0000256" key="5">
    <source>
        <dbReference type="SAM" id="MobiDB-lite"/>
    </source>
</evidence>
<feature type="compositionally biased region" description="Basic and acidic residues" evidence="5">
    <location>
        <begin position="104"/>
        <end position="113"/>
    </location>
</feature>
<sequence length="937" mass="103813">MRRSGAPSQLFGNAMKKPRFVPPGASASYFVPEPKPLTPKPVSCNTLNTIQRTLSSPVVNKSTLNVEAKPSQTAPSVSKALARVLGATESKENESEAKYQNTGSEDRTEDKNAAGENKSPQWDPESPRTPQPSAGSEGVSGGAQDGVCYFSVVWCKASKKKHKRWEGDAVLVTRGRSVVLKDMEGKDIGKGSGYKVSELASLSEGETLMIGGKEVEVMGIISAEDFAKGRCFQEVQTDSVESNTKPAPPPSHRSASKPFCPPTMVGGAGRPDTKAEKEQVYSPLHNPLAPGALVMPRPSSNHQWLHNKSGLPVVDVVVDPHLSTHLRPHQREGILFLYECVMGMRAVGRCGAILADEMGLGKTLQSVALSWMLLKQGPYGGKPVTKRILVVTPGSLVQNWKAEFTKWLGRERINIFTVDQDHRIEQFVLSPLHNVLVISYEMLLRCLEQIQKVEFGLIICDEGHRLKNSSIKTSSALSSLSCSRRVILSGTPVQNDLQEFYAIIEFVNPGILGSSTAYRKVYEEPILRSRQPSCTEEERVLGEERAAELSRLTGMFILRRTQEIINSYLPPRLDWTLFCELSPLQHQLYKHLLSHRVFRACLQGYSQTNMHLACITALKKLCNHPGLLHISVKERTDRGSVESSLYEGLTDLFPESYSSAEFSSEDSGKLMVLSDLLSAIRHLSPSDRVVLVSNYTQTLDLLQDLCVHMGYTFCRLDGHTPTSQRQRLVDTFNSPYSQNFVFLLSSKAGGVGLNLIGASHLVLYDIDWNPANDIQAMARVWRDGQKKTVHIYRLLTAGTLEERIFQRQVSKQGLSGTVVDLGKGAEHTSFSTNELQDLFSLTDTPCLTHDLLNCDCSADGSVSEEAVEEAEHVSHRPCQLGRQGDRKEASQKHLSMSELMRWRHFSGDTHTFSDPYLDHARSHITFAFQTTISHTTQ</sequence>
<dbReference type="GeneID" id="106522574"/>
<dbReference type="GO" id="GO:0000724">
    <property type="term" value="P:double-strand break repair via homologous recombination"/>
    <property type="evidence" value="ECO:0007669"/>
    <property type="project" value="TreeGrafter"/>
</dbReference>
<dbReference type="STRING" id="52670.A0A2I4BTP1"/>
<dbReference type="PROSITE" id="PS51194">
    <property type="entry name" value="HELICASE_CTER"/>
    <property type="match status" value="1"/>
</dbReference>
<dbReference type="PROSITE" id="PS51192">
    <property type="entry name" value="HELICASE_ATP_BIND_1"/>
    <property type="match status" value="1"/>
</dbReference>
<dbReference type="GO" id="GO:0005524">
    <property type="term" value="F:ATP binding"/>
    <property type="evidence" value="ECO:0007669"/>
    <property type="project" value="UniProtKB-KW"/>
</dbReference>
<dbReference type="FunCoup" id="A0A2I4BTP1">
    <property type="interactions" value="294"/>
</dbReference>
<keyword evidence="4" id="KW-0067">ATP-binding</keyword>
<keyword evidence="3" id="KW-0347">Helicase</keyword>
<dbReference type="CDD" id="cd18793">
    <property type="entry name" value="SF2_C_SNF"/>
    <property type="match status" value="1"/>
</dbReference>
<dbReference type="Pfam" id="PF00176">
    <property type="entry name" value="SNF2-rel_dom"/>
    <property type="match status" value="1"/>
</dbReference>
<dbReference type="AlphaFoldDB" id="A0A2I4BTP1"/>
<dbReference type="InterPro" id="IPR049730">
    <property type="entry name" value="SNF2/RAD54-like_C"/>
</dbReference>
<proteinExistence type="predicted"/>
<gene>
    <name evidence="9" type="primary">rad54b</name>
</gene>
<evidence type="ECO:0000256" key="4">
    <source>
        <dbReference type="ARBA" id="ARBA00022840"/>
    </source>
</evidence>
<feature type="compositionally biased region" description="Polar residues" evidence="5">
    <location>
        <begin position="43"/>
        <end position="76"/>
    </location>
</feature>
<dbReference type="CTD" id="25788"/>
<dbReference type="FunFam" id="3.40.50.10810:FF:000020">
    <property type="entry name" value="DNA repair and recombination protein RAD54B"/>
    <property type="match status" value="1"/>
</dbReference>
<dbReference type="OrthoDB" id="413460at2759"/>
<reference evidence="9" key="1">
    <citation type="submission" date="2025-08" db="UniProtKB">
        <authorList>
            <consortium name="RefSeq"/>
        </authorList>
    </citation>
    <scope>IDENTIFICATION</scope>
    <source>
        <strain evidence="9">Quisiro</strain>
        <tissue evidence="9">Liver</tissue>
    </source>
</reference>
<dbReference type="SUPFAM" id="SSF52540">
    <property type="entry name" value="P-loop containing nucleoside triphosphate hydrolases"/>
    <property type="match status" value="2"/>
</dbReference>
<dbReference type="SMART" id="SM00490">
    <property type="entry name" value="HELICc"/>
    <property type="match status" value="1"/>
</dbReference>